<dbReference type="Proteomes" id="UP001165269">
    <property type="component" value="Unassembled WGS sequence"/>
</dbReference>
<evidence type="ECO:0008006" key="3">
    <source>
        <dbReference type="Google" id="ProtNLM"/>
    </source>
</evidence>
<dbReference type="RefSeq" id="WP_242765273.1">
    <property type="nucleotide sequence ID" value="NZ_JALDAY010000004.1"/>
</dbReference>
<protein>
    <recommendedName>
        <fullName evidence="3">LytR/CpsA/Psr regulator C-terminal domain-containing protein</fullName>
    </recommendedName>
</protein>
<organism evidence="1 2">
    <name type="scientific">Streptomyces cylindrosporus</name>
    <dbReference type="NCBI Taxonomy" id="2927583"/>
    <lineage>
        <taxon>Bacteria</taxon>
        <taxon>Bacillati</taxon>
        <taxon>Actinomycetota</taxon>
        <taxon>Actinomycetes</taxon>
        <taxon>Kitasatosporales</taxon>
        <taxon>Streptomycetaceae</taxon>
        <taxon>Streptomyces</taxon>
    </lineage>
</organism>
<proteinExistence type="predicted"/>
<name>A0ABS9Y4F5_9ACTN</name>
<gene>
    <name evidence="1" type="ORF">MQP27_13355</name>
</gene>
<reference evidence="1" key="1">
    <citation type="submission" date="2022-03" db="EMBL/GenBank/DDBJ databases">
        <title>Streptomyces 7R015 and 7R016 isolated from Barleria lupulina in Thailand.</title>
        <authorList>
            <person name="Kanchanasin P."/>
            <person name="Phongsopitanun W."/>
            <person name="Tanasupawat S."/>
        </authorList>
    </citation>
    <scope>NUCLEOTIDE SEQUENCE</scope>
    <source>
        <strain evidence="1">7R015</strain>
    </source>
</reference>
<comment type="caution">
    <text evidence="1">The sequence shown here is derived from an EMBL/GenBank/DDBJ whole genome shotgun (WGS) entry which is preliminary data.</text>
</comment>
<keyword evidence="2" id="KW-1185">Reference proteome</keyword>
<evidence type="ECO:0000313" key="1">
    <source>
        <dbReference type="EMBL" id="MCI3272100.1"/>
    </source>
</evidence>
<dbReference type="EMBL" id="JALDAY010000004">
    <property type="protein sequence ID" value="MCI3272100.1"/>
    <property type="molecule type" value="Genomic_DNA"/>
</dbReference>
<evidence type="ECO:0000313" key="2">
    <source>
        <dbReference type="Proteomes" id="UP001165269"/>
    </source>
</evidence>
<sequence>MRRMRRAVGGTAVVGVLLVGGWWIAYGDQGHPFGDERACAGSDVPLRQALDGVRLGLPADAEDVHYVTHSSAPEGDVRVAVAFRSTRRAMQSYLSENRIVTKDLDALDDGRFENGDVGADPKTLGLCGGVPVILGPAADIEKKVDLGGAEEYVDIALQLSDDFPGSIRTPTNVLITVRNAPLRG</sequence>
<accession>A0ABS9Y4F5</accession>